<evidence type="ECO:0000256" key="1">
    <source>
        <dbReference type="SAM" id="MobiDB-lite"/>
    </source>
</evidence>
<dbReference type="SMART" id="SM00233">
    <property type="entry name" value="PH"/>
    <property type="match status" value="1"/>
</dbReference>
<feature type="region of interest" description="Disordered" evidence="1">
    <location>
        <begin position="72"/>
        <end position="91"/>
    </location>
</feature>
<dbReference type="OrthoDB" id="10675972at2759"/>
<dbReference type="Gene3D" id="2.30.29.30">
    <property type="entry name" value="Pleckstrin-homology domain (PH domain)/Phosphotyrosine-binding domain (PTB)"/>
    <property type="match status" value="1"/>
</dbReference>
<feature type="domain" description="PH" evidence="2">
    <location>
        <begin position="163"/>
        <end position="257"/>
    </location>
</feature>
<feature type="region of interest" description="Disordered" evidence="1">
    <location>
        <begin position="20"/>
        <end position="50"/>
    </location>
</feature>
<proteinExistence type="predicted"/>
<dbReference type="InterPro" id="IPR011993">
    <property type="entry name" value="PH-like_dom_sf"/>
</dbReference>
<dbReference type="Pfam" id="PF20399">
    <property type="entry name" value="PH_20"/>
    <property type="match status" value="1"/>
</dbReference>
<evidence type="ECO:0000313" key="4">
    <source>
        <dbReference type="Proteomes" id="UP000186817"/>
    </source>
</evidence>
<dbReference type="AlphaFoldDB" id="A0A1Q9DTL3"/>
<dbReference type="SUPFAM" id="SSF50729">
    <property type="entry name" value="PH domain-like"/>
    <property type="match status" value="1"/>
</dbReference>
<evidence type="ECO:0000259" key="2">
    <source>
        <dbReference type="PROSITE" id="PS50003"/>
    </source>
</evidence>
<dbReference type="Proteomes" id="UP000186817">
    <property type="component" value="Unassembled WGS sequence"/>
</dbReference>
<gene>
    <name evidence="3" type="ORF">AK812_SmicGene19047</name>
</gene>
<protein>
    <recommendedName>
        <fullName evidence="2">PH domain-containing protein</fullName>
    </recommendedName>
</protein>
<comment type="caution">
    <text evidence="3">The sequence shown here is derived from an EMBL/GenBank/DDBJ whole genome shotgun (WGS) entry which is preliminary data.</text>
</comment>
<evidence type="ECO:0000313" key="3">
    <source>
        <dbReference type="EMBL" id="OLP98491.1"/>
    </source>
</evidence>
<keyword evidence="4" id="KW-1185">Reference proteome</keyword>
<name>A0A1Q9DTL3_SYMMI</name>
<accession>A0A1Q9DTL3</accession>
<reference evidence="3 4" key="1">
    <citation type="submission" date="2016-02" db="EMBL/GenBank/DDBJ databases">
        <title>Genome analysis of coral dinoflagellate symbionts highlights evolutionary adaptations to a symbiotic lifestyle.</title>
        <authorList>
            <person name="Aranda M."/>
            <person name="Li Y."/>
            <person name="Liew Y.J."/>
            <person name="Baumgarten S."/>
            <person name="Simakov O."/>
            <person name="Wilson M."/>
            <person name="Piel J."/>
            <person name="Ashoor H."/>
            <person name="Bougouffa S."/>
            <person name="Bajic V.B."/>
            <person name="Ryu T."/>
            <person name="Ravasi T."/>
            <person name="Bayer T."/>
            <person name="Micklem G."/>
            <person name="Kim H."/>
            <person name="Bhak J."/>
            <person name="Lajeunesse T.C."/>
            <person name="Voolstra C.R."/>
        </authorList>
    </citation>
    <scope>NUCLEOTIDE SEQUENCE [LARGE SCALE GENOMIC DNA]</scope>
    <source>
        <strain evidence="3 4">CCMP2467</strain>
    </source>
</reference>
<dbReference type="InterPro" id="IPR001849">
    <property type="entry name" value="PH_domain"/>
</dbReference>
<dbReference type="PROSITE" id="PS50003">
    <property type="entry name" value="PH_DOMAIN"/>
    <property type="match status" value="1"/>
</dbReference>
<dbReference type="EMBL" id="LSRX01000394">
    <property type="protein sequence ID" value="OLP98491.1"/>
    <property type="molecule type" value="Genomic_DNA"/>
</dbReference>
<sequence length="263" mass="28571">MLVPCRSSDGSDALVQAQASLSSAASDSPTNAANVVGDAATQASESPRRASLPLAQLADGLIQRNAALKKFGSRRESTQLPAPLPAAGTSTVPQEAAESFISDTSESDVVECNLTTSALFEALFQCQRSSSSQAEQRGGLCQHACRRICDWLTPRSLAHLAEQVVHAGVLTKRSKYIGAWRVRWAVLTPTSLKMFKSSGAWRLREKPTESFQLLQVADITVEDTLLVLRLPRRRCSLRCEESAAAETWASYIRMCCERAQTTQ</sequence>
<organism evidence="3 4">
    <name type="scientific">Symbiodinium microadriaticum</name>
    <name type="common">Dinoflagellate</name>
    <name type="synonym">Zooxanthella microadriatica</name>
    <dbReference type="NCBI Taxonomy" id="2951"/>
    <lineage>
        <taxon>Eukaryota</taxon>
        <taxon>Sar</taxon>
        <taxon>Alveolata</taxon>
        <taxon>Dinophyceae</taxon>
        <taxon>Suessiales</taxon>
        <taxon>Symbiodiniaceae</taxon>
        <taxon>Symbiodinium</taxon>
    </lineage>
</organism>
<dbReference type="OMA" id="IRMCCER"/>
<dbReference type="InterPro" id="IPR046869">
    <property type="entry name" value="SLM1/RGC1-like_PH"/>
</dbReference>